<dbReference type="Proteomes" id="UP000324897">
    <property type="component" value="Unassembled WGS sequence"/>
</dbReference>
<organism evidence="2 3">
    <name type="scientific">Eragrostis curvula</name>
    <name type="common">weeping love grass</name>
    <dbReference type="NCBI Taxonomy" id="38414"/>
    <lineage>
        <taxon>Eukaryota</taxon>
        <taxon>Viridiplantae</taxon>
        <taxon>Streptophyta</taxon>
        <taxon>Embryophyta</taxon>
        <taxon>Tracheophyta</taxon>
        <taxon>Spermatophyta</taxon>
        <taxon>Magnoliopsida</taxon>
        <taxon>Liliopsida</taxon>
        <taxon>Poales</taxon>
        <taxon>Poaceae</taxon>
        <taxon>PACMAD clade</taxon>
        <taxon>Chloridoideae</taxon>
        <taxon>Eragrostideae</taxon>
        <taxon>Eragrostidinae</taxon>
        <taxon>Eragrostis</taxon>
    </lineage>
</organism>
<evidence type="ECO:0000313" key="3">
    <source>
        <dbReference type="Proteomes" id="UP000324897"/>
    </source>
</evidence>
<dbReference type="Gene3D" id="1.10.287.2250">
    <property type="match status" value="1"/>
</dbReference>
<dbReference type="EMBL" id="RWGY01000031">
    <property type="protein sequence ID" value="TVU15435.1"/>
    <property type="molecule type" value="Genomic_DNA"/>
</dbReference>
<dbReference type="OrthoDB" id="693377at2759"/>
<evidence type="ECO:0000313" key="2">
    <source>
        <dbReference type="EMBL" id="TVU15435.1"/>
    </source>
</evidence>
<feature type="domain" description="Cathepsin propeptide inhibitor" evidence="1">
    <location>
        <begin position="120"/>
        <end position="169"/>
    </location>
</feature>
<accession>A0A5J9TVV4</accession>
<proteinExistence type="predicted"/>
<keyword evidence="3" id="KW-1185">Reference proteome</keyword>
<sequence length="181" mass="19719">MAWPLLRIRSEASAACRAARLAAAAASRAASRDARLAAAAAPEAARLAAAAASLAARSAGAAASCAARLSSCCCTRPRRVVPPRRRCNSSGDIFETDKSFLGKDVTEEDVVSDEAIWALYARWCKAFNKKRDNAEMVRRFERFKHSVEYVVDWNNAFIQQCELGEFADGEEDEDIDTPCDP</sequence>
<dbReference type="AlphaFoldDB" id="A0A5J9TVV4"/>
<dbReference type="Pfam" id="PF08246">
    <property type="entry name" value="Inhibitor_I29"/>
    <property type="match status" value="1"/>
</dbReference>
<reference evidence="2 3" key="1">
    <citation type="journal article" date="2019" name="Sci. Rep.">
        <title>A high-quality genome of Eragrostis curvula grass provides insights into Poaceae evolution and supports new strategies to enhance forage quality.</title>
        <authorList>
            <person name="Carballo J."/>
            <person name="Santos B.A.C.M."/>
            <person name="Zappacosta D."/>
            <person name="Garbus I."/>
            <person name="Selva J.P."/>
            <person name="Gallo C.A."/>
            <person name="Diaz A."/>
            <person name="Albertini E."/>
            <person name="Caccamo M."/>
            <person name="Echenique V."/>
        </authorList>
    </citation>
    <scope>NUCLEOTIDE SEQUENCE [LARGE SCALE GENOMIC DNA]</scope>
    <source>
        <strain evidence="3">cv. Victoria</strain>
        <tissue evidence="2">Leaf</tissue>
    </source>
</reference>
<comment type="caution">
    <text evidence="2">The sequence shown here is derived from an EMBL/GenBank/DDBJ whole genome shotgun (WGS) entry which is preliminary data.</text>
</comment>
<dbReference type="InterPro" id="IPR013201">
    <property type="entry name" value="Prot_inhib_I29"/>
</dbReference>
<dbReference type="Gramene" id="TVU15435">
    <property type="protein sequence ID" value="TVU15435"/>
    <property type="gene ID" value="EJB05_38956"/>
</dbReference>
<name>A0A5J9TVV4_9POAL</name>
<protein>
    <recommendedName>
        <fullName evidence="1">Cathepsin propeptide inhibitor domain-containing protein</fullName>
    </recommendedName>
</protein>
<gene>
    <name evidence="2" type="ORF">EJB05_38956</name>
</gene>
<evidence type="ECO:0000259" key="1">
    <source>
        <dbReference type="Pfam" id="PF08246"/>
    </source>
</evidence>